<dbReference type="Pfam" id="PF07686">
    <property type="entry name" value="V-set"/>
    <property type="match status" value="1"/>
</dbReference>
<protein>
    <recommendedName>
        <fullName evidence="8">Ig-like domain-containing protein</fullName>
    </recommendedName>
</protein>
<dbReference type="PANTHER" id="PTHR19343:SF13">
    <property type="entry name" value="T CELL RECEPTOR ALPHA VARIABLE 21"/>
    <property type="match status" value="1"/>
</dbReference>
<dbReference type="InterPro" id="IPR007110">
    <property type="entry name" value="Ig-like_dom"/>
</dbReference>
<sequence length="294" mass="32604">MELRTPGGGAQSQWRRLPSHQPRPSSVCEEEKAGPHWERRREQPLHMMRLPEFPGSLTVTILRGCCRWRREKPQGVCPCSPSRVISGSSVLLGLGGAFLTLSPTANKRVGLSMHRGYLILTAFLGQLLETMGQVSVTQEEGQVSVEQGNTFQTNCTYETSSFNGLFWYKQKKGQAPQLITHQAVAGTKQKDRFTTELNTKGKSSVLHLKEVELSDSALYLCAVRDTLVHRAALAEQQLWMWRGCVCARQSSGMGHSTLPWLCCFPCSLRDLPAQSSFPNSLMSLAVQRGLTLTG</sequence>
<dbReference type="SMART" id="SM00406">
    <property type="entry name" value="IGv"/>
    <property type="match status" value="1"/>
</dbReference>
<dbReference type="GO" id="GO:0002250">
    <property type="term" value="P:adaptive immune response"/>
    <property type="evidence" value="ECO:0007669"/>
    <property type="project" value="UniProtKB-KW"/>
</dbReference>
<evidence type="ECO:0000313" key="10">
    <source>
        <dbReference type="Proteomes" id="UP000694400"/>
    </source>
</evidence>
<evidence type="ECO:0000256" key="6">
    <source>
        <dbReference type="ARBA" id="ARBA00043266"/>
    </source>
</evidence>
<dbReference type="PANTHER" id="PTHR19343">
    <property type="entry name" value="T CELL RECEPTOR ALPHA VARIABLE 1-2"/>
    <property type="match status" value="1"/>
</dbReference>
<dbReference type="AlphaFoldDB" id="A0A8B9TB45"/>
<evidence type="ECO:0000256" key="5">
    <source>
        <dbReference type="ARBA" id="ARBA00023319"/>
    </source>
</evidence>
<keyword evidence="6" id="KW-1279">T cell receptor</keyword>
<feature type="region of interest" description="Disordered" evidence="7">
    <location>
        <begin position="1"/>
        <end position="38"/>
    </location>
</feature>
<dbReference type="Proteomes" id="UP000694400">
    <property type="component" value="Chromosome 25"/>
</dbReference>
<reference evidence="9" key="2">
    <citation type="submission" date="2025-08" db="UniProtKB">
        <authorList>
            <consortium name="Ensembl"/>
        </authorList>
    </citation>
    <scope>IDENTIFICATION</scope>
</reference>
<accession>A0A8B9TB45</accession>
<evidence type="ECO:0000256" key="3">
    <source>
        <dbReference type="ARBA" id="ARBA00023130"/>
    </source>
</evidence>
<keyword evidence="4" id="KW-0675">Receptor</keyword>
<keyword evidence="1" id="KW-0732">Signal</keyword>
<evidence type="ECO:0000256" key="7">
    <source>
        <dbReference type="SAM" id="MobiDB-lite"/>
    </source>
</evidence>
<feature type="compositionally biased region" description="Gly residues" evidence="7">
    <location>
        <begin position="1"/>
        <end position="10"/>
    </location>
</feature>
<evidence type="ECO:0000259" key="8">
    <source>
        <dbReference type="PROSITE" id="PS50835"/>
    </source>
</evidence>
<dbReference type="InterPro" id="IPR013783">
    <property type="entry name" value="Ig-like_fold"/>
</dbReference>
<dbReference type="PROSITE" id="PS50835">
    <property type="entry name" value="IG_LIKE"/>
    <property type="match status" value="1"/>
</dbReference>
<keyword evidence="5" id="KW-0393">Immunoglobulin domain</keyword>
<dbReference type="CDD" id="cd04983">
    <property type="entry name" value="IgV_TCR_alpha"/>
    <property type="match status" value="1"/>
</dbReference>
<dbReference type="Ensembl" id="ENSAPLT00020020203.1">
    <property type="protein sequence ID" value="ENSAPLP00020018682.1"/>
    <property type="gene ID" value="ENSAPLG00020013280.1"/>
</dbReference>
<feature type="compositionally biased region" description="Basic and acidic residues" evidence="7">
    <location>
        <begin position="29"/>
        <end position="38"/>
    </location>
</feature>
<dbReference type="InterPro" id="IPR013106">
    <property type="entry name" value="Ig_V-set"/>
</dbReference>
<organism evidence="9 10">
    <name type="scientific">Anas platyrhynchos</name>
    <name type="common">Mallard</name>
    <name type="synonym">Anas boschas</name>
    <dbReference type="NCBI Taxonomy" id="8839"/>
    <lineage>
        <taxon>Eukaryota</taxon>
        <taxon>Metazoa</taxon>
        <taxon>Chordata</taxon>
        <taxon>Craniata</taxon>
        <taxon>Vertebrata</taxon>
        <taxon>Euteleostomi</taxon>
        <taxon>Archelosauria</taxon>
        <taxon>Archosauria</taxon>
        <taxon>Dinosauria</taxon>
        <taxon>Saurischia</taxon>
        <taxon>Theropoda</taxon>
        <taxon>Coelurosauria</taxon>
        <taxon>Aves</taxon>
        <taxon>Neognathae</taxon>
        <taxon>Galloanserae</taxon>
        <taxon>Anseriformes</taxon>
        <taxon>Anatidae</taxon>
        <taxon>Anatinae</taxon>
        <taxon>Anas</taxon>
    </lineage>
</organism>
<keyword evidence="2" id="KW-0391">Immunity</keyword>
<dbReference type="GO" id="GO:0042605">
    <property type="term" value="F:peptide antigen binding"/>
    <property type="evidence" value="ECO:0007669"/>
    <property type="project" value="TreeGrafter"/>
</dbReference>
<proteinExistence type="predicted"/>
<evidence type="ECO:0000256" key="2">
    <source>
        <dbReference type="ARBA" id="ARBA00022859"/>
    </source>
</evidence>
<dbReference type="InterPro" id="IPR051006">
    <property type="entry name" value="TCR_variable_domain"/>
</dbReference>
<reference evidence="9" key="3">
    <citation type="submission" date="2025-09" db="UniProtKB">
        <authorList>
            <consortium name="Ensembl"/>
        </authorList>
    </citation>
    <scope>IDENTIFICATION</scope>
</reference>
<dbReference type="SUPFAM" id="SSF48726">
    <property type="entry name" value="Immunoglobulin"/>
    <property type="match status" value="1"/>
</dbReference>
<dbReference type="GO" id="GO:0042101">
    <property type="term" value="C:T cell receptor complex"/>
    <property type="evidence" value="ECO:0007669"/>
    <property type="project" value="UniProtKB-KW"/>
</dbReference>
<evidence type="ECO:0000256" key="4">
    <source>
        <dbReference type="ARBA" id="ARBA00023170"/>
    </source>
</evidence>
<name>A0A8B9TB45_ANAPL</name>
<reference evidence="9" key="1">
    <citation type="submission" date="2019-08" db="EMBL/GenBank/DDBJ databases">
        <title>Three high-quality genomes provides insights into domestication of ducks.</title>
        <authorList>
            <person name="Hou Z.C."/>
            <person name="Zhu F."/>
            <person name="Yin Z.T."/>
            <person name="Zhang F."/>
        </authorList>
    </citation>
    <scope>NUCLEOTIDE SEQUENCE [LARGE SCALE GENOMIC DNA]</scope>
</reference>
<evidence type="ECO:0000256" key="1">
    <source>
        <dbReference type="ARBA" id="ARBA00022729"/>
    </source>
</evidence>
<evidence type="ECO:0000313" key="9">
    <source>
        <dbReference type="Ensembl" id="ENSAPLP00020018682.1"/>
    </source>
</evidence>
<dbReference type="Gene3D" id="2.60.40.10">
    <property type="entry name" value="Immunoglobulins"/>
    <property type="match status" value="1"/>
</dbReference>
<feature type="domain" description="Ig-like" evidence="8">
    <location>
        <begin position="132"/>
        <end position="234"/>
    </location>
</feature>
<keyword evidence="3" id="KW-1064">Adaptive immunity</keyword>
<dbReference type="InterPro" id="IPR036179">
    <property type="entry name" value="Ig-like_dom_sf"/>
</dbReference>